<proteinExistence type="predicted"/>
<dbReference type="Pfam" id="PF01063">
    <property type="entry name" value="Aminotran_4"/>
    <property type="match status" value="1"/>
</dbReference>
<comment type="caution">
    <text evidence="1">The sequence shown here is derived from an EMBL/GenBank/DDBJ whole genome shotgun (WGS) entry which is preliminary data.</text>
</comment>
<evidence type="ECO:0000313" key="1">
    <source>
        <dbReference type="EMBL" id="MFC5501886.1"/>
    </source>
</evidence>
<name>A0ABW0NMW6_9MICO</name>
<dbReference type="SUPFAM" id="SSF56752">
    <property type="entry name" value="D-aminoacid aminotransferase-like PLP-dependent enzymes"/>
    <property type="match status" value="1"/>
</dbReference>
<dbReference type="EMBL" id="JBHSMG010000001">
    <property type="protein sequence ID" value="MFC5501886.1"/>
    <property type="molecule type" value="Genomic_DNA"/>
</dbReference>
<dbReference type="RefSeq" id="WP_386739548.1">
    <property type="nucleotide sequence ID" value="NZ_JBHSMG010000001.1"/>
</dbReference>
<reference evidence="2" key="1">
    <citation type="journal article" date="2019" name="Int. J. Syst. Evol. Microbiol.">
        <title>The Global Catalogue of Microorganisms (GCM) 10K type strain sequencing project: providing services to taxonomists for standard genome sequencing and annotation.</title>
        <authorList>
            <consortium name="The Broad Institute Genomics Platform"/>
            <consortium name="The Broad Institute Genome Sequencing Center for Infectious Disease"/>
            <person name="Wu L."/>
            <person name="Ma J."/>
        </authorList>
    </citation>
    <scope>NUCLEOTIDE SEQUENCE [LARGE SCALE GENOMIC DNA]</scope>
    <source>
        <strain evidence="2">CGMCC 4.6997</strain>
    </source>
</reference>
<keyword evidence="1" id="KW-0032">Aminotransferase</keyword>
<keyword evidence="1" id="KW-0808">Transferase</keyword>
<dbReference type="InterPro" id="IPR001544">
    <property type="entry name" value="Aminotrans_IV"/>
</dbReference>
<organism evidence="1 2">
    <name type="scientific">Lysinimonas soli</name>
    <dbReference type="NCBI Taxonomy" id="1074233"/>
    <lineage>
        <taxon>Bacteria</taxon>
        <taxon>Bacillati</taxon>
        <taxon>Actinomycetota</taxon>
        <taxon>Actinomycetes</taxon>
        <taxon>Micrococcales</taxon>
        <taxon>Microbacteriaceae</taxon>
        <taxon>Lysinimonas</taxon>
    </lineage>
</organism>
<dbReference type="Proteomes" id="UP001596039">
    <property type="component" value="Unassembled WGS sequence"/>
</dbReference>
<accession>A0ABW0NMW6</accession>
<gene>
    <name evidence="1" type="ORF">ACFPJ4_06485</name>
</gene>
<dbReference type="GO" id="GO:0008483">
    <property type="term" value="F:transaminase activity"/>
    <property type="evidence" value="ECO:0007669"/>
    <property type="project" value="UniProtKB-KW"/>
</dbReference>
<evidence type="ECO:0000313" key="2">
    <source>
        <dbReference type="Proteomes" id="UP001596039"/>
    </source>
</evidence>
<dbReference type="InterPro" id="IPR043132">
    <property type="entry name" value="BCAT-like_C"/>
</dbReference>
<sequence length="280" mass="30165">MSATATTFRWQAGGLSARDDCDVAPATILAADSWLVTEGTVLAIGLHRARFFDAVTRMAAERGVRADVESLDLEAYWDTAIAAVPRSGDWFPRVELRVQHDAPELLFRLRPAPERRRSIVLATHRGRDPRTEPWIKGPDLEAMTRLRTDAQARGADEAVLLSAANGSGSVCDGSTTSIAWWLGDAICVPSLDLPRVDGVTVRSVLALAAATGVDVLHDAVAPEQLDGLEVWALNALHGIRIVTGWVDGSATAEQPGRLDAWRTRLDALRKPLPAAAEEVA</sequence>
<dbReference type="Gene3D" id="3.20.10.10">
    <property type="entry name" value="D-amino Acid Aminotransferase, subunit A, domain 2"/>
    <property type="match status" value="1"/>
</dbReference>
<protein>
    <submittedName>
        <fullName evidence="1">Aminotransferase class IV</fullName>
    </submittedName>
</protein>
<keyword evidence="2" id="KW-1185">Reference proteome</keyword>
<dbReference type="InterPro" id="IPR036038">
    <property type="entry name" value="Aminotransferase-like"/>
</dbReference>